<evidence type="ECO:0000259" key="6">
    <source>
        <dbReference type="PROSITE" id="PS50102"/>
    </source>
</evidence>
<evidence type="ECO:0000256" key="5">
    <source>
        <dbReference type="SAM" id="MobiDB-lite"/>
    </source>
</evidence>
<protein>
    <submittedName>
        <fullName evidence="7">Splicing factor U2AF 50 kDa subunit</fullName>
    </submittedName>
</protein>
<organism evidence="7">
    <name type="scientific">Cacopsylla melanoneura</name>
    <dbReference type="NCBI Taxonomy" id="428564"/>
    <lineage>
        <taxon>Eukaryota</taxon>
        <taxon>Metazoa</taxon>
        <taxon>Ecdysozoa</taxon>
        <taxon>Arthropoda</taxon>
        <taxon>Hexapoda</taxon>
        <taxon>Insecta</taxon>
        <taxon>Pterygota</taxon>
        <taxon>Neoptera</taxon>
        <taxon>Paraneoptera</taxon>
        <taxon>Hemiptera</taxon>
        <taxon>Sternorrhyncha</taxon>
        <taxon>Psylloidea</taxon>
        <taxon>Psyllidae</taxon>
        <taxon>Psyllinae</taxon>
        <taxon>Cacopsylla</taxon>
    </lineage>
</organism>
<evidence type="ECO:0000256" key="2">
    <source>
        <dbReference type="ARBA" id="ARBA00022884"/>
    </source>
</evidence>
<dbReference type="GO" id="GO:0003723">
    <property type="term" value="F:RNA binding"/>
    <property type="evidence" value="ECO:0007669"/>
    <property type="project" value="UniProtKB-UniRule"/>
</dbReference>
<dbReference type="SUPFAM" id="SSF54928">
    <property type="entry name" value="RNA-binding domain, RBD"/>
    <property type="match status" value="1"/>
</dbReference>
<name>A0A8D8THT8_9HEMI</name>
<dbReference type="InterPro" id="IPR000504">
    <property type="entry name" value="RRM_dom"/>
</dbReference>
<feature type="compositionally biased region" description="Basic residues" evidence="5">
    <location>
        <begin position="12"/>
        <end position="56"/>
    </location>
</feature>
<dbReference type="CDD" id="cd12230">
    <property type="entry name" value="RRM1_U2AF65"/>
    <property type="match status" value="1"/>
</dbReference>
<reference evidence="7" key="1">
    <citation type="submission" date="2021-05" db="EMBL/GenBank/DDBJ databases">
        <authorList>
            <person name="Alioto T."/>
            <person name="Alioto T."/>
            <person name="Gomez Garrido J."/>
        </authorList>
    </citation>
    <scope>NUCLEOTIDE SEQUENCE</scope>
</reference>
<dbReference type="AlphaFoldDB" id="A0A8D8THT8"/>
<feature type="region of interest" description="Disordered" evidence="5">
    <location>
        <begin position="1"/>
        <end position="65"/>
    </location>
</feature>
<dbReference type="Pfam" id="PF00076">
    <property type="entry name" value="RRM_1"/>
    <property type="match status" value="1"/>
</dbReference>
<dbReference type="PANTHER" id="PTHR23139">
    <property type="entry name" value="RNA-BINDING PROTEIN"/>
    <property type="match status" value="1"/>
</dbReference>
<dbReference type="EMBL" id="HBUF01272791">
    <property type="protein sequence ID" value="CAG6685646.1"/>
    <property type="molecule type" value="Transcribed_RNA"/>
</dbReference>
<dbReference type="SMART" id="SM00360">
    <property type="entry name" value="RRM"/>
    <property type="match status" value="1"/>
</dbReference>
<evidence type="ECO:0000256" key="1">
    <source>
        <dbReference type="ARBA" id="ARBA00022664"/>
    </source>
</evidence>
<evidence type="ECO:0000313" key="7">
    <source>
        <dbReference type="EMBL" id="CAG6685646.1"/>
    </source>
</evidence>
<feature type="domain" description="RRM" evidence="6">
    <location>
        <begin position="116"/>
        <end position="198"/>
    </location>
</feature>
<dbReference type="PROSITE" id="PS50102">
    <property type="entry name" value="RRM"/>
    <property type="match status" value="1"/>
</dbReference>
<dbReference type="GO" id="GO:0006397">
    <property type="term" value="P:mRNA processing"/>
    <property type="evidence" value="ECO:0007669"/>
    <property type="project" value="UniProtKB-KW"/>
</dbReference>
<keyword evidence="3" id="KW-0508">mRNA splicing</keyword>
<feature type="compositionally biased region" description="Basic and acidic residues" evidence="5">
    <location>
        <begin position="1"/>
        <end position="11"/>
    </location>
</feature>
<dbReference type="InterPro" id="IPR012677">
    <property type="entry name" value="Nucleotide-bd_a/b_plait_sf"/>
</dbReference>
<dbReference type="GO" id="GO:0008380">
    <property type="term" value="P:RNA splicing"/>
    <property type="evidence" value="ECO:0007669"/>
    <property type="project" value="UniProtKB-KW"/>
</dbReference>
<evidence type="ECO:0000256" key="4">
    <source>
        <dbReference type="PROSITE-ProRule" id="PRU00176"/>
    </source>
</evidence>
<evidence type="ECO:0000256" key="3">
    <source>
        <dbReference type="ARBA" id="ARBA00023187"/>
    </source>
</evidence>
<keyword evidence="1" id="KW-0507">mRNA processing</keyword>
<dbReference type="InterPro" id="IPR035979">
    <property type="entry name" value="RBD_domain_sf"/>
</dbReference>
<sequence>MGEDREKSRERDRRRRSRSRDHKKRSRSRSKDRKRPNRSRSRSPPRDKTKSRRRKPSLYWDVPPPGFEHVSPTQYKAMQAAGQIPTNVVVPDTTAVQSQSSSVTPVVGSTITRQARRLYVGNIPFGVTEDEMMEFFNQQMHLSGLAQAAGNPVLACQINLDKNFAFLEFRSIDETTQAMAFDGINFKGQSLKIRRPHDYQPTPGVTDNAAVAVSAGVIC</sequence>
<dbReference type="Gene3D" id="3.30.70.330">
    <property type="match status" value="1"/>
</dbReference>
<proteinExistence type="predicted"/>
<keyword evidence="2 4" id="KW-0694">RNA-binding</keyword>
<accession>A0A8D8THT8</accession>